<evidence type="ECO:0000256" key="4">
    <source>
        <dbReference type="ARBA" id="ARBA00022723"/>
    </source>
</evidence>
<evidence type="ECO:0000259" key="8">
    <source>
        <dbReference type="PROSITE" id="PS51321"/>
    </source>
</evidence>
<feature type="region of interest" description="Disordered" evidence="7">
    <location>
        <begin position="137"/>
        <end position="222"/>
    </location>
</feature>
<comment type="function">
    <text evidence="1">Negative regulator of transcription elongation.</text>
</comment>
<reference evidence="9 10" key="1">
    <citation type="submission" date="2016-04" db="EMBL/GenBank/DDBJ databases">
        <title>A degradative enzymes factory behind the ericoid mycorrhizal symbiosis.</title>
        <authorList>
            <consortium name="DOE Joint Genome Institute"/>
            <person name="Martino E."/>
            <person name="Morin E."/>
            <person name="Grelet G."/>
            <person name="Kuo A."/>
            <person name="Kohler A."/>
            <person name="Daghino S."/>
            <person name="Barry K."/>
            <person name="Choi C."/>
            <person name="Cichocki N."/>
            <person name="Clum A."/>
            <person name="Copeland A."/>
            <person name="Hainaut M."/>
            <person name="Haridas S."/>
            <person name="Labutti K."/>
            <person name="Lindquist E."/>
            <person name="Lipzen A."/>
            <person name="Khouja H.-R."/>
            <person name="Murat C."/>
            <person name="Ohm R."/>
            <person name="Olson A."/>
            <person name="Spatafora J."/>
            <person name="Veneault-Fourrey C."/>
            <person name="Henrissat B."/>
            <person name="Grigoriev I."/>
            <person name="Martin F."/>
            <person name="Perotto S."/>
        </authorList>
    </citation>
    <scope>NUCLEOTIDE SEQUENCE [LARGE SCALE GENOMIC DNA]</scope>
    <source>
        <strain evidence="9 10">E</strain>
    </source>
</reference>
<evidence type="ECO:0000256" key="5">
    <source>
        <dbReference type="ARBA" id="ARBA00022771"/>
    </source>
</evidence>
<feature type="region of interest" description="Disordered" evidence="7">
    <location>
        <begin position="1"/>
        <end position="43"/>
    </location>
</feature>
<dbReference type="GO" id="GO:0031440">
    <property type="term" value="P:regulation of mRNA 3'-end processing"/>
    <property type="evidence" value="ECO:0007669"/>
    <property type="project" value="TreeGrafter"/>
</dbReference>
<dbReference type="PANTHER" id="PTHR11477:SF11">
    <property type="entry name" value="TRANSCRIPTION FACTOR BYE1"/>
    <property type="match status" value="1"/>
</dbReference>
<organism evidence="9 10">
    <name type="scientific">Hyaloscypha bicolor E</name>
    <dbReference type="NCBI Taxonomy" id="1095630"/>
    <lineage>
        <taxon>Eukaryota</taxon>
        <taxon>Fungi</taxon>
        <taxon>Dikarya</taxon>
        <taxon>Ascomycota</taxon>
        <taxon>Pezizomycotina</taxon>
        <taxon>Leotiomycetes</taxon>
        <taxon>Helotiales</taxon>
        <taxon>Hyaloscyphaceae</taxon>
        <taxon>Hyaloscypha</taxon>
        <taxon>Hyaloscypha bicolor</taxon>
    </lineage>
</organism>
<dbReference type="InterPro" id="IPR013083">
    <property type="entry name" value="Znf_RING/FYVE/PHD"/>
</dbReference>
<dbReference type="InParanoid" id="A0A2J6SQY7"/>
<evidence type="ECO:0000313" key="9">
    <source>
        <dbReference type="EMBL" id="PMD53194.1"/>
    </source>
</evidence>
<dbReference type="RefSeq" id="XP_024730098.1">
    <property type="nucleotide sequence ID" value="XM_024870890.1"/>
</dbReference>
<dbReference type="AlphaFoldDB" id="A0A2J6SQY7"/>
<dbReference type="GO" id="GO:0006368">
    <property type="term" value="P:transcription elongation by RNA polymerase II"/>
    <property type="evidence" value="ECO:0007669"/>
    <property type="project" value="TreeGrafter"/>
</dbReference>
<dbReference type="InterPro" id="IPR011011">
    <property type="entry name" value="Znf_FYVE_PHD"/>
</dbReference>
<dbReference type="Pfam" id="PF20826">
    <property type="entry name" value="PHD_5"/>
    <property type="match status" value="1"/>
</dbReference>
<accession>A0A2J6SQY7</accession>
<proteinExistence type="inferred from homology"/>
<dbReference type="GO" id="GO:0008270">
    <property type="term" value="F:zinc ion binding"/>
    <property type="evidence" value="ECO:0007669"/>
    <property type="project" value="UniProtKB-KW"/>
</dbReference>
<dbReference type="InterPro" id="IPR001965">
    <property type="entry name" value="Znf_PHD"/>
</dbReference>
<dbReference type="Gene3D" id="3.30.40.10">
    <property type="entry name" value="Zinc/RING finger domain, C3HC4 (zinc finger)"/>
    <property type="match status" value="1"/>
</dbReference>
<name>A0A2J6SQY7_9HELO</name>
<dbReference type="Pfam" id="PF23257">
    <property type="entry name" value="DUF7071"/>
    <property type="match status" value="1"/>
</dbReference>
<dbReference type="PROSITE" id="PS01359">
    <property type="entry name" value="ZF_PHD_1"/>
    <property type="match status" value="1"/>
</dbReference>
<dbReference type="GeneID" id="36578972"/>
<keyword evidence="4" id="KW-0479">Metal-binding</keyword>
<dbReference type="SUPFAM" id="SSF57903">
    <property type="entry name" value="FYVE/PHD zinc finger"/>
    <property type="match status" value="1"/>
</dbReference>
<evidence type="ECO:0000256" key="3">
    <source>
        <dbReference type="ARBA" id="ARBA00021616"/>
    </source>
</evidence>
<keyword evidence="10" id="KW-1185">Reference proteome</keyword>
<dbReference type="GO" id="GO:0005634">
    <property type="term" value="C:nucleus"/>
    <property type="evidence" value="ECO:0007669"/>
    <property type="project" value="TreeGrafter"/>
</dbReference>
<dbReference type="Pfam" id="PF07744">
    <property type="entry name" value="SPOC"/>
    <property type="match status" value="1"/>
</dbReference>
<protein>
    <recommendedName>
        <fullName evidence="3">Transcription factor BYE1</fullName>
    </recommendedName>
</protein>
<dbReference type="InterPro" id="IPR003618">
    <property type="entry name" value="TFIIS_cen_dom"/>
</dbReference>
<feature type="compositionally biased region" description="Basic and acidic residues" evidence="7">
    <location>
        <begin position="418"/>
        <end position="429"/>
    </location>
</feature>
<dbReference type="Proteomes" id="UP000235371">
    <property type="component" value="Unassembled WGS sequence"/>
</dbReference>
<dbReference type="PANTHER" id="PTHR11477">
    <property type="entry name" value="TRANSCRIPTION FACTOR S-II ZINC FINGER DOMAIN-CONTAINING PROTEIN"/>
    <property type="match status" value="1"/>
</dbReference>
<feature type="domain" description="TFIIS central" evidence="8">
    <location>
        <begin position="234"/>
        <end position="359"/>
    </location>
</feature>
<evidence type="ECO:0000256" key="1">
    <source>
        <dbReference type="ARBA" id="ARBA00002311"/>
    </source>
</evidence>
<dbReference type="SMART" id="SM00510">
    <property type="entry name" value="TFS2M"/>
    <property type="match status" value="1"/>
</dbReference>
<evidence type="ECO:0000256" key="7">
    <source>
        <dbReference type="SAM" id="MobiDB-lite"/>
    </source>
</evidence>
<dbReference type="GO" id="GO:0001139">
    <property type="term" value="F:RNA polymerase II complex recruiting activity"/>
    <property type="evidence" value="ECO:0007669"/>
    <property type="project" value="TreeGrafter"/>
</dbReference>
<feature type="region of interest" description="Disordered" evidence="7">
    <location>
        <begin position="359"/>
        <end position="455"/>
    </location>
</feature>
<evidence type="ECO:0000256" key="2">
    <source>
        <dbReference type="ARBA" id="ARBA00011050"/>
    </source>
</evidence>
<dbReference type="InterPro" id="IPR012921">
    <property type="entry name" value="SPOC_C"/>
</dbReference>
<dbReference type="GO" id="GO:0000977">
    <property type="term" value="F:RNA polymerase II transcription regulatory region sequence-specific DNA binding"/>
    <property type="evidence" value="ECO:0007669"/>
    <property type="project" value="TreeGrafter"/>
</dbReference>
<dbReference type="PROSITE" id="PS51321">
    <property type="entry name" value="TFIIS_CENTRAL"/>
    <property type="match status" value="1"/>
</dbReference>
<dbReference type="GO" id="GO:0031564">
    <property type="term" value="P:transcription antitermination"/>
    <property type="evidence" value="ECO:0007669"/>
    <property type="project" value="TreeGrafter"/>
</dbReference>
<dbReference type="SMART" id="SM00249">
    <property type="entry name" value="PHD"/>
    <property type="match status" value="1"/>
</dbReference>
<feature type="region of interest" description="Disordered" evidence="7">
    <location>
        <begin position="470"/>
        <end position="516"/>
    </location>
</feature>
<gene>
    <name evidence="9" type="ORF">K444DRAFT_186327</name>
</gene>
<feature type="compositionally biased region" description="Low complexity" evidence="7">
    <location>
        <begin position="505"/>
        <end position="516"/>
    </location>
</feature>
<feature type="compositionally biased region" description="Basic and acidic residues" evidence="7">
    <location>
        <begin position="734"/>
        <end position="750"/>
    </location>
</feature>
<keyword evidence="5" id="KW-0863">Zinc-finger</keyword>
<feature type="region of interest" description="Disordered" evidence="7">
    <location>
        <begin position="681"/>
        <end position="750"/>
    </location>
</feature>
<evidence type="ECO:0000256" key="6">
    <source>
        <dbReference type="ARBA" id="ARBA00022833"/>
    </source>
</evidence>
<sequence length="822" mass="91044">MADEPRRSVRATKGQHTKSLDLLDQPSELKKKTTRKSKKAAEKEEEVEVIRCVCGAIETGDNDNEPWIACDKCGVWQHNVCVGVGVYDEDIPKAYMCEQCDPVFHKQLLDAFQRGEDILGERRRAYEIQKLQDEQEEALKKKGKKKGKRNSDQKSEASHGTNGKANSPVVADLKKEKKDTIARSGSTKRKVRDDEAQDSGKEPQSKVRKVSSQPAQVASPPRTLSVKIVDLESGRQGSAKLVLKSLTHSIPIAIKAGVFALNKDDDIHAKAERLAVEVEDAVHHTHTDKTAYIKQSRAIAFNLKQNQELSNGLLTRSLSPHALASMTSDDMASKELKRETAEMKARSDKQAIMVSDDGPRIRRTHKGDEVIEEDNFAVPNDSTMSTSRRRSMMDPNAEMAARSRENSPGDQVELPESIDDHRSRDDIRGHAAPKSSLNIDTKAQQPVRKPSGSADFDINKVFSSVQSPLNAHHVRRQSTNNAPPSQGPGVDPEIDKLLQDDEGNESPPYSPAEYSSDPEIVWRGAVTMDSIAKFPAVAKLIGGADISQTIPWSDILQKDLRVAGRIDQEKANEYLCSLRYSPPTDVVVVNVTPTGEAAAQGFSELYDYFQSKNRYGVLTNKGVGNIRDTYLVPIPPNPGSLPDFIINLEGHRVPELRAEPMILVALVIRHENNSISHQGFEGATEAQSPSMMGHPQRQMSMSGPAPAMSPIAPQGSFQGPPPPVASQPQMTPDEAQRRQQQEEQRVRDQQVGEVNARRILGEFVDAPTVAFLMPQAYQMRPVEWQVIRRILEEDEKARGDLQHLSQVLEVRMAQESQGPPQP</sequence>
<feature type="compositionally biased region" description="Polar residues" evidence="7">
    <location>
        <begin position="435"/>
        <end position="444"/>
    </location>
</feature>
<feature type="compositionally biased region" description="Basic and acidic residues" evidence="7">
    <location>
        <begin position="191"/>
        <end position="205"/>
    </location>
</feature>
<dbReference type="Gene3D" id="1.10.472.30">
    <property type="entry name" value="Transcription elongation factor S-II, central domain"/>
    <property type="match status" value="1"/>
</dbReference>
<keyword evidence="6" id="KW-0862">Zinc</keyword>
<dbReference type="CDD" id="cd21538">
    <property type="entry name" value="SPOC_TFIIS"/>
    <property type="match status" value="1"/>
</dbReference>
<dbReference type="SUPFAM" id="SSF46942">
    <property type="entry name" value="Elongation factor TFIIS domain 2"/>
    <property type="match status" value="1"/>
</dbReference>
<feature type="compositionally biased region" description="Basic and acidic residues" evidence="7">
    <location>
        <begin position="172"/>
        <end position="181"/>
    </location>
</feature>
<dbReference type="InterPro" id="IPR055499">
    <property type="entry name" value="DUF7071"/>
</dbReference>
<dbReference type="STRING" id="1095630.A0A2J6SQY7"/>
<dbReference type="EMBL" id="KZ613892">
    <property type="protein sequence ID" value="PMD53194.1"/>
    <property type="molecule type" value="Genomic_DNA"/>
</dbReference>
<evidence type="ECO:0000313" key="10">
    <source>
        <dbReference type="Proteomes" id="UP000235371"/>
    </source>
</evidence>
<dbReference type="Pfam" id="PF07500">
    <property type="entry name" value="TFIIS_M"/>
    <property type="match status" value="1"/>
</dbReference>
<dbReference type="InterPro" id="IPR019786">
    <property type="entry name" value="Zinc_finger_PHD-type_CS"/>
</dbReference>
<dbReference type="GO" id="GO:0006362">
    <property type="term" value="P:transcription elongation by RNA polymerase I"/>
    <property type="evidence" value="ECO:0007669"/>
    <property type="project" value="TreeGrafter"/>
</dbReference>
<dbReference type="InterPro" id="IPR036575">
    <property type="entry name" value="TFIIS_cen_dom_sf"/>
</dbReference>
<dbReference type="OrthoDB" id="79252at2759"/>
<comment type="similarity">
    <text evidence="2">Belongs to the BYE1 family.</text>
</comment>